<dbReference type="AlphaFoldDB" id="A0A453SRC9"/>
<dbReference type="InterPro" id="IPR026960">
    <property type="entry name" value="RVT-Znf"/>
</dbReference>
<protein>
    <recommendedName>
        <fullName evidence="1">Reverse transcriptase zinc-binding domain-containing protein</fullName>
    </recommendedName>
</protein>
<reference evidence="2" key="5">
    <citation type="journal article" date="2021" name="G3 (Bethesda)">
        <title>Aegilops tauschii genome assembly Aet v5.0 features greater sequence contiguity and improved annotation.</title>
        <authorList>
            <person name="Wang L."/>
            <person name="Zhu T."/>
            <person name="Rodriguez J.C."/>
            <person name="Deal K.R."/>
            <person name="Dubcovsky J."/>
            <person name="McGuire P.E."/>
            <person name="Lux T."/>
            <person name="Spannagl M."/>
            <person name="Mayer K.F.X."/>
            <person name="Baldrich P."/>
            <person name="Meyers B.C."/>
            <person name="Huo N."/>
            <person name="Gu Y.Q."/>
            <person name="Zhou H."/>
            <person name="Devos K.M."/>
            <person name="Bennetzen J.L."/>
            <person name="Unver T."/>
            <person name="Budak H."/>
            <person name="Gulick P.J."/>
            <person name="Galiba G."/>
            <person name="Kalapos B."/>
            <person name="Nelson D.R."/>
            <person name="Li P."/>
            <person name="You F.M."/>
            <person name="Luo M.C."/>
            <person name="Dvorak J."/>
        </authorList>
    </citation>
    <scope>NUCLEOTIDE SEQUENCE [LARGE SCALE GENOMIC DNA]</scope>
    <source>
        <strain evidence="2">cv. AL8/78</strain>
    </source>
</reference>
<reference evidence="3" key="2">
    <citation type="journal article" date="2017" name="Nat. Plants">
        <title>The Aegilops tauschii genome reveals multiple impacts of transposons.</title>
        <authorList>
            <person name="Zhao G."/>
            <person name="Zou C."/>
            <person name="Li K."/>
            <person name="Wang K."/>
            <person name="Li T."/>
            <person name="Gao L."/>
            <person name="Zhang X."/>
            <person name="Wang H."/>
            <person name="Yang Z."/>
            <person name="Liu X."/>
            <person name="Jiang W."/>
            <person name="Mao L."/>
            <person name="Kong X."/>
            <person name="Jiao Y."/>
            <person name="Jia J."/>
        </authorList>
    </citation>
    <scope>NUCLEOTIDE SEQUENCE [LARGE SCALE GENOMIC DNA]</scope>
    <source>
        <strain evidence="3">cv. AL8/78</strain>
    </source>
</reference>
<dbReference type="Proteomes" id="UP000015105">
    <property type="component" value="Chromosome 7D"/>
</dbReference>
<evidence type="ECO:0000259" key="1">
    <source>
        <dbReference type="Pfam" id="PF13966"/>
    </source>
</evidence>
<reference evidence="2" key="4">
    <citation type="submission" date="2019-03" db="UniProtKB">
        <authorList>
            <consortium name="EnsemblPlants"/>
        </authorList>
    </citation>
    <scope>IDENTIFICATION</scope>
</reference>
<dbReference type="Gramene" id="AET7Gv21038600.1">
    <property type="protein sequence ID" value="AET7Gv21038600.1"/>
    <property type="gene ID" value="AET7Gv21038600"/>
</dbReference>
<organism evidence="2 3">
    <name type="scientific">Aegilops tauschii subsp. strangulata</name>
    <name type="common">Goatgrass</name>
    <dbReference type="NCBI Taxonomy" id="200361"/>
    <lineage>
        <taxon>Eukaryota</taxon>
        <taxon>Viridiplantae</taxon>
        <taxon>Streptophyta</taxon>
        <taxon>Embryophyta</taxon>
        <taxon>Tracheophyta</taxon>
        <taxon>Spermatophyta</taxon>
        <taxon>Magnoliopsida</taxon>
        <taxon>Liliopsida</taxon>
        <taxon>Poales</taxon>
        <taxon>Poaceae</taxon>
        <taxon>BOP clade</taxon>
        <taxon>Pooideae</taxon>
        <taxon>Triticodae</taxon>
        <taxon>Triticeae</taxon>
        <taxon>Triticinae</taxon>
        <taxon>Aegilops</taxon>
    </lineage>
</organism>
<name>A0A453SRC9_AEGTS</name>
<keyword evidence="3" id="KW-1185">Reference proteome</keyword>
<sequence length="84" mass="9732">LLFKDRLNTRVNLAHKHIISSDLCPRCARLPEDSMHLFITCPLANRIWQRIGILPQTDDINELWDASLPHHLPKKAWSLVLMAL</sequence>
<evidence type="ECO:0000313" key="3">
    <source>
        <dbReference type="Proteomes" id="UP000015105"/>
    </source>
</evidence>
<feature type="domain" description="Reverse transcriptase zinc-binding" evidence="1">
    <location>
        <begin position="2"/>
        <end position="48"/>
    </location>
</feature>
<dbReference type="Pfam" id="PF13966">
    <property type="entry name" value="zf-RVT"/>
    <property type="match status" value="1"/>
</dbReference>
<evidence type="ECO:0000313" key="2">
    <source>
        <dbReference type="EnsemblPlants" id="AET7Gv21038600.1"/>
    </source>
</evidence>
<reference evidence="2" key="3">
    <citation type="journal article" date="2017" name="Nature">
        <title>Genome sequence of the progenitor of the wheat D genome Aegilops tauschii.</title>
        <authorList>
            <person name="Luo M.C."/>
            <person name="Gu Y.Q."/>
            <person name="Puiu D."/>
            <person name="Wang H."/>
            <person name="Twardziok S.O."/>
            <person name="Deal K.R."/>
            <person name="Huo N."/>
            <person name="Zhu T."/>
            <person name="Wang L."/>
            <person name="Wang Y."/>
            <person name="McGuire P.E."/>
            <person name="Liu S."/>
            <person name="Long H."/>
            <person name="Ramasamy R.K."/>
            <person name="Rodriguez J.C."/>
            <person name="Van S.L."/>
            <person name="Yuan L."/>
            <person name="Wang Z."/>
            <person name="Xia Z."/>
            <person name="Xiao L."/>
            <person name="Anderson O.D."/>
            <person name="Ouyang S."/>
            <person name="Liang Y."/>
            <person name="Zimin A.V."/>
            <person name="Pertea G."/>
            <person name="Qi P."/>
            <person name="Bennetzen J.L."/>
            <person name="Dai X."/>
            <person name="Dawson M.W."/>
            <person name="Muller H.G."/>
            <person name="Kugler K."/>
            <person name="Rivarola-Duarte L."/>
            <person name="Spannagl M."/>
            <person name="Mayer K.F.X."/>
            <person name="Lu F.H."/>
            <person name="Bevan M.W."/>
            <person name="Leroy P."/>
            <person name="Li P."/>
            <person name="You F.M."/>
            <person name="Sun Q."/>
            <person name="Liu Z."/>
            <person name="Lyons E."/>
            <person name="Wicker T."/>
            <person name="Salzberg S.L."/>
            <person name="Devos K.M."/>
            <person name="Dvorak J."/>
        </authorList>
    </citation>
    <scope>NUCLEOTIDE SEQUENCE [LARGE SCALE GENOMIC DNA]</scope>
    <source>
        <strain evidence="2">cv. AL8/78</strain>
    </source>
</reference>
<accession>A0A453SRC9</accession>
<reference evidence="3" key="1">
    <citation type="journal article" date="2014" name="Science">
        <title>Ancient hybridizations among the ancestral genomes of bread wheat.</title>
        <authorList>
            <consortium name="International Wheat Genome Sequencing Consortium,"/>
            <person name="Marcussen T."/>
            <person name="Sandve S.R."/>
            <person name="Heier L."/>
            <person name="Spannagl M."/>
            <person name="Pfeifer M."/>
            <person name="Jakobsen K.S."/>
            <person name="Wulff B.B."/>
            <person name="Steuernagel B."/>
            <person name="Mayer K.F."/>
            <person name="Olsen O.A."/>
        </authorList>
    </citation>
    <scope>NUCLEOTIDE SEQUENCE [LARGE SCALE GENOMIC DNA]</scope>
    <source>
        <strain evidence="3">cv. AL8/78</strain>
    </source>
</reference>
<proteinExistence type="predicted"/>
<dbReference type="EnsemblPlants" id="AET7Gv21038600.1">
    <property type="protein sequence ID" value="AET7Gv21038600.1"/>
    <property type="gene ID" value="AET7Gv21038600"/>
</dbReference>